<feature type="transmembrane region" description="Helical" evidence="2">
    <location>
        <begin position="35"/>
        <end position="55"/>
    </location>
</feature>
<keyword evidence="2" id="KW-0472">Membrane</keyword>
<evidence type="ECO:0000256" key="1">
    <source>
        <dbReference type="SAM" id="MobiDB-lite"/>
    </source>
</evidence>
<gene>
    <name evidence="4" type="ORF">SAMN05428963_108160</name>
</gene>
<dbReference type="InterPro" id="IPR012495">
    <property type="entry name" value="TadE-like_dom"/>
</dbReference>
<evidence type="ECO:0000256" key="2">
    <source>
        <dbReference type="SAM" id="Phobius"/>
    </source>
</evidence>
<evidence type="ECO:0000259" key="3">
    <source>
        <dbReference type="Pfam" id="PF07811"/>
    </source>
</evidence>
<reference evidence="4 5" key="1">
    <citation type="submission" date="2017-02" db="EMBL/GenBank/DDBJ databases">
        <authorList>
            <person name="Peterson S.W."/>
        </authorList>
    </citation>
    <scope>NUCLEOTIDE SEQUENCE [LARGE SCALE GENOMIC DNA]</scope>
    <source>
        <strain evidence="4 5">USBA 369</strain>
    </source>
</reference>
<keyword evidence="2" id="KW-1133">Transmembrane helix</keyword>
<dbReference type="EMBL" id="FUXL01000008">
    <property type="protein sequence ID" value="SKA21869.1"/>
    <property type="molecule type" value="Genomic_DNA"/>
</dbReference>
<evidence type="ECO:0000313" key="4">
    <source>
        <dbReference type="EMBL" id="SKA21869.1"/>
    </source>
</evidence>
<feature type="region of interest" description="Disordered" evidence="1">
    <location>
        <begin position="1"/>
        <end position="22"/>
    </location>
</feature>
<organism evidence="4 5">
    <name type="scientific">Consotaella salsifontis</name>
    <dbReference type="NCBI Taxonomy" id="1365950"/>
    <lineage>
        <taxon>Bacteria</taxon>
        <taxon>Pseudomonadati</taxon>
        <taxon>Pseudomonadota</taxon>
        <taxon>Alphaproteobacteria</taxon>
        <taxon>Hyphomicrobiales</taxon>
        <taxon>Aurantimonadaceae</taxon>
        <taxon>Consotaella</taxon>
    </lineage>
</organism>
<accession>A0A1T4S0R3</accession>
<dbReference type="Pfam" id="PF07811">
    <property type="entry name" value="TadE"/>
    <property type="match status" value="1"/>
</dbReference>
<dbReference type="RefSeq" id="WP_078708879.1">
    <property type="nucleotide sequence ID" value="NZ_FUXL01000008.1"/>
</dbReference>
<keyword evidence="2" id="KW-0812">Transmembrane</keyword>
<name>A0A1T4S0R3_9HYPH</name>
<dbReference type="AlphaFoldDB" id="A0A1T4S0R3"/>
<dbReference type="Proteomes" id="UP000190135">
    <property type="component" value="Unassembled WGS sequence"/>
</dbReference>
<dbReference type="STRING" id="1365950.SAMN05428963_108160"/>
<feature type="domain" description="TadE-like" evidence="3">
    <location>
        <begin position="34"/>
        <end position="76"/>
    </location>
</feature>
<evidence type="ECO:0000313" key="5">
    <source>
        <dbReference type="Proteomes" id="UP000190135"/>
    </source>
</evidence>
<keyword evidence="5" id="KW-1185">Reference proteome</keyword>
<sequence length="191" mass="21003">MRPAEAKDTRTEPKGAAPGRVPRGLRAFLPHSRGATAIEFAILAAPFFALVFAILETSTVFLAEMTLDRAVDQVGRELRTGEVQRDGDDAGRFRSRLCAQVDFLMDCAKLAIDVKAYGKFSDIPSTPPIKEGALDTANFGFAPAGEKTIMALRVYYRWPIYTDVMRKYLADLSDGSFLVASVAAFRTEPFE</sequence>
<feature type="compositionally biased region" description="Basic and acidic residues" evidence="1">
    <location>
        <begin position="1"/>
        <end position="13"/>
    </location>
</feature>
<protein>
    <submittedName>
        <fullName evidence="4">Flp pilus assembly protein TadG</fullName>
    </submittedName>
</protein>
<proteinExistence type="predicted"/>